<evidence type="ECO:0000256" key="1">
    <source>
        <dbReference type="SAM" id="Phobius"/>
    </source>
</evidence>
<dbReference type="RefSeq" id="WP_192037539.1">
    <property type="nucleotide sequence ID" value="NZ_JACYWE010000001.1"/>
</dbReference>
<feature type="transmembrane region" description="Helical" evidence="1">
    <location>
        <begin position="55"/>
        <end position="74"/>
    </location>
</feature>
<dbReference type="EMBL" id="JACYWE010000001">
    <property type="protein sequence ID" value="MBD8505059.1"/>
    <property type="molecule type" value="Genomic_DNA"/>
</dbReference>
<comment type="caution">
    <text evidence="2">The sequence shown here is derived from an EMBL/GenBank/DDBJ whole genome shotgun (WGS) entry which is preliminary data.</text>
</comment>
<sequence>MTTSNALDPAQLARLQNLVDSGVLREDQREAVVAALEAGYREDRAPLVRRVLPEVAGYVGGALVVAGATLLLGLAWEDLSRDARALILAVTSLVLIIAAVGFAGGVRALPSNGGSARQRLGAVLFAAASVTIAFAAGSFASSEQAMWAGLAGLVVAVCAYVAMPALVTLSAGAVMSVVAVAGTLGELNVAEEFLAVGLVVLGIGWLVLAARSILAPAWAGFLVGVAIAVIGSQLGLGADSEAWAYSLAAVVAVACFVLFAATRSPILVIGGVLATALAVSEAVWHWTGGAIGGAAAVLIAGTVLLVGSAVGLYRARVDE</sequence>
<accession>A0A927J9G8</accession>
<feature type="transmembrane region" description="Helical" evidence="1">
    <location>
        <begin position="193"/>
        <end position="210"/>
    </location>
</feature>
<feature type="transmembrane region" description="Helical" evidence="1">
    <location>
        <begin position="217"/>
        <end position="236"/>
    </location>
</feature>
<keyword evidence="3" id="KW-1185">Reference proteome</keyword>
<name>A0A927J9G8_9ACTN</name>
<feature type="transmembrane region" description="Helical" evidence="1">
    <location>
        <begin position="290"/>
        <end position="313"/>
    </location>
</feature>
<feature type="transmembrane region" description="Helical" evidence="1">
    <location>
        <begin position="153"/>
        <end position="181"/>
    </location>
</feature>
<dbReference type="AlphaFoldDB" id="A0A927J9G8"/>
<evidence type="ECO:0000313" key="2">
    <source>
        <dbReference type="EMBL" id="MBD8505059.1"/>
    </source>
</evidence>
<gene>
    <name evidence="2" type="ORF">HT102_00960</name>
</gene>
<keyword evidence="1" id="KW-1133">Transmembrane helix</keyword>
<evidence type="ECO:0000313" key="3">
    <source>
        <dbReference type="Proteomes" id="UP000642993"/>
    </source>
</evidence>
<feature type="transmembrane region" description="Helical" evidence="1">
    <location>
        <begin position="266"/>
        <end position="284"/>
    </location>
</feature>
<reference evidence="2" key="1">
    <citation type="submission" date="2020-09" db="EMBL/GenBank/DDBJ databases">
        <title>Hoyosella lacisalsi sp. nov., a halotolerant actinobacterium isolated from soil of Lake Gudzhirganskoe.</title>
        <authorList>
            <person name="Yang Q."/>
            <person name="Guo P.Y."/>
            <person name="Liu S.W."/>
            <person name="Li F.N."/>
            <person name="Sun C.H."/>
        </authorList>
    </citation>
    <scope>NUCLEOTIDE SEQUENCE</scope>
    <source>
        <strain evidence="2">G463</strain>
    </source>
</reference>
<proteinExistence type="predicted"/>
<keyword evidence="1" id="KW-0812">Transmembrane</keyword>
<feature type="transmembrane region" description="Helical" evidence="1">
    <location>
        <begin position="120"/>
        <end position="141"/>
    </location>
</feature>
<organism evidence="2 3">
    <name type="scientific">Lolliginicoccus lacisalsi</name>
    <dbReference type="NCBI Taxonomy" id="2742202"/>
    <lineage>
        <taxon>Bacteria</taxon>
        <taxon>Bacillati</taxon>
        <taxon>Actinomycetota</taxon>
        <taxon>Actinomycetes</taxon>
        <taxon>Mycobacteriales</taxon>
        <taxon>Hoyosellaceae</taxon>
        <taxon>Lolliginicoccus</taxon>
    </lineage>
</organism>
<protein>
    <submittedName>
        <fullName evidence="2">DUF2157 domain-containing protein</fullName>
    </submittedName>
</protein>
<feature type="transmembrane region" description="Helical" evidence="1">
    <location>
        <begin position="86"/>
        <end position="108"/>
    </location>
</feature>
<keyword evidence="1" id="KW-0472">Membrane</keyword>
<feature type="transmembrane region" description="Helical" evidence="1">
    <location>
        <begin position="242"/>
        <end position="259"/>
    </location>
</feature>
<dbReference type="Proteomes" id="UP000642993">
    <property type="component" value="Unassembled WGS sequence"/>
</dbReference>